<dbReference type="InterPro" id="IPR010918">
    <property type="entry name" value="PurM-like_C_dom"/>
</dbReference>
<dbReference type="Gene3D" id="3.30.1330.10">
    <property type="entry name" value="PurM-like, N-terminal domain"/>
    <property type="match status" value="1"/>
</dbReference>
<evidence type="ECO:0000259" key="4">
    <source>
        <dbReference type="Pfam" id="PF02769"/>
    </source>
</evidence>
<evidence type="ECO:0000259" key="3">
    <source>
        <dbReference type="Pfam" id="PF00586"/>
    </source>
</evidence>
<dbReference type="EMBL" id="JARESE010000028">
    <property type="protein sequence ID" value="MDE8651980.1"/>
    <property type="molecule type" value="Genomic_DNA"/>
</dbReference>
<comment type="caution">
    <text evidence="5">The sequence shown here is derived from an EMBL/GenBank/DDBJ whole genome shotgun (WGS) entry which is preliminary data.</text>
</comment>
<dbReference type="PIRSF" id="PIRSF005303">
    <property type="entry name" value="Thiam_monoph_kin"/>
    <property type="match status" value="1"/>
</dbReference>
<dbReference type="InterPro" id="IPR016188">
    <property type="entry name" value="PurM-like_N"/>
</dbReference>
<feature type="binding site" evidence="2">
    <location>
        <begin position="103"/>
        <end position="104"/>
    </location>
    <ligand>
        <name>ATP</name>
        <dbReference type="ChEBI" id="CHEBI:30616"/>
    </ligand>
</feature>
<reference evidence="5 6" key="1">
    <citation type="submission" date="2023-03" db="EMBL/GenBank/DDBJ databases">
        <title>NovoSphingobium album sp. nov. isolated from polycyclic aromatic hydrocarbons- and heavy-metal polluted soil.</title>
        <authorList>
            <person name="Liu Z."/>
            <person name="Wang K."/>
        </authorList>
    </citation>
    <scope>NUCLEOTIDE SEQUENCE [LARGE SCALE GENOMIC DNA]</scope>
    <source>
        <strain evidence="5 6">H3SJ31-1</strain>
    </source>
</reference>
<keyword evidence="1 2" id="KW-0784">Thiamine biosynthesis</keyword>
<feature type="binding site" evidence="2">
    <location>
        <position position="60"/>
    </location>
    <ligand>
        <name>Mg(2+)</name>
        <dbReference type="ChEBI" id="CHEBI:18420"/>
        <label>2</label>
    </ligand>
</feature>
<feature type="binding site" evidence="2">
    <location>
        <position position="191"/>
    </location>
    <ligand>
        <name>Mg(2+)</name>
        <dbReference type="ChEBI" id="CHEBI:18420"/>
        <label>5</label>
    </ligand>
</feature>
<gene>
    <name evidence="2 5" type="primary">thiL</name>
    <name evidence="5" type="ORF">PYV00_09635</name>
</gene>
<comment type="caution">
    <text evidence="2">Lacks conserved residue(s) required for the propagation of feature annotation.</text>
</comment>
<keyword evidence="2" id="KW-0460">Magnesium</keyword>
<sequence>MRAIAWHPAARGLADDAAVLEVGGETLVLTHDAMVEGVHFLPGQDAADVAWKLVATNMSDLAAKGAEPVGVLLGYTLGGDDDARFVEGLDAALAHYGASLLGGDTVAGNGARVLGLTAIGRATYRPVPGRDGAWPGEALWITGPVGAAMMGFEALRDGTGGDSLAYRRPVALLGQGQALAPHVSAMMDVSDGLLLDAWRLARASGVSIDIARMAVPIAAPEARRDDALRWGDDYQLLFTAPPEAALPVPATRIGLLAPPGAAPLTLDGIDVGEAGLGYEH</sequence>
<comment type="miscellaneous">
    <text evidence="2">Reaction mechanism of ThiL seems to utilize a direct, inline transfer of the gamma-phosphate of ATP to TMP rather than a phosphorylated enzyme intermediate.</text>
</comment>
<keyword evidence="2" id="KW-0067">ATP-binding</keyword>
<feature type="binding site" evidence="2">
    <location>
        <position position="39"/>
    </location>
    <ligand>
        <name>substrate</name>
    </ligand>
</feature>
<keyword evidence="2 5" id="KW-0808">Transferase</keyword>
<feature type="binding site" evidence="2">
    <location>
        <position position="60"/>
    </location>
    <ligand>
        <name>Mg(2+)</name>
        <dbReference type="ChEBI" id="CHEBI:18420"/>
        <label>3</label>
    </ligand>
</feature>
<comment type="pathway">
    <text evidence="2">Cofactor biosynthesis; thiamine diphosphate biosynthesis; thiamine diphosphate from thiamine phosphate: step 1/1.</text>
</comment>
<organism evidence="5 6">
    <name type="scientific">Novosphingobium album</name>
    <name type="common">ex Liu et al. 2023</name>
    <dbReference type="NCBI Taxonomy" id="3031130"/>
    <lineage>
        <taxon>Bacteria</taxon>
        <taxon>Pseudomonadati</taxon>
        <taxon>Pseudomonadota</taxon>
        <taxon>Alphaproteobacteria</taxon>
        <taxon>Sphingomonadales</taxon>
        <taxon>Sphingomonadaceae</taxon>
        <taxon>Novosphingobium</taxon>
    </lineage>
</organism>
<dbReference type="SUPFAM" id="SSF55326">
    <property type="entry name" value="PurM N-terminal domain-like"/>
    <property type="match status" value="1"/>
</dbReference>
<dbReference type="Proteomes" id="UP001216253">
    <property type="component" value="Unassembled WGS sequence"/>
</dbReference>
<feature type="binding site" evidence="2">
    <location>
        <position position="188"/>
    </location>
    <ligand>
        <name>Mg(2+)</name>
        <dbReference type="ChEBI" id="CHEBI:18420"/>
        <label>3</label>
    </ligand>
</feature>
<feature type="domain" description="PurM-like N-terminal" evidence="3">
    <location>
        <begin position="15"/>
        <end position="121"/>
    </location>
</feature>
<feature type="binding site" evidence="2">
    <location>
        <position position="30"/>
    </location>
    <ligand>
        <name>Mg(2+)</name>
        <dbReference type="ChEBI" id="CHEBI:18420"/>
        <label>4</label>
    </ligand>
</feature>
<evidence type="ECO:0000313" key="6">
    <source>
        <dbReference type="Proteomes" id="UP001216253"/>
    </source>
</evidence>
<dbReference type="SUPFAM" id="SSF56042">
    <property type="entry name" value="PurM C-terminal domain-like"/>
    <property type="match status" value="1"/>
</dbReference>
<dbReference type="InterPro" id="IPR036676">
    <property type="entry name" value="PurM-like_C_sf"/>
</dbReference>
<evidence type="ECO:0000256" key="1">
    <source>
        <dbReference type="ARBA" id="ARBA00022977"/>
    </source>
</evidence>
<feature type="binding site" evidence="2">
    <location>
        <position position="190"/>
    </location>
    <ligand>
        <name>ATP</name>
        <dbReference type="ChEBI" id="CHEBI:30616"/>
    </ligand>
</feature>
<name>A0ABT5WPJ5_9SPHN</name>
<protein>
    <recommendedName>
        <fullName evidence="2">Thiamine-monophosphate kinase</fullName>
        <shortName evidence="2">TMP kinase</shortName>
        <shortName evidence="2">Thiamine-phosphate kinase</shortName>
        <ecNumber evidence="2">2.7.4.16</ecNumber>
    </recommendedName>
</protein>
<dbReference type="PANTHER" id="PTHR30270">
    <property type="entry name" value="THIAMINE-MONOPHOSPHATE KINASE"/>
    <property type="match status" value="1"/>
</dbReference>
<accession>A0ABT5WPJ5</accession>
<comment type="function">
    <text evidence="2">Catalyzes the ATP-dependent phosphorylation of thiamine-monophosphate (TMP) to form thiamine-pyrophosphate (TPP), the active form of vitamin B1.</text>
</comment>
<feature type="binding site" evidence="2">
    <location>
        <position position="232"/>
    </location>
    <ligand>
        <name>substrate</name>
    </ligand>
</feature>
<keyword evidence="2 5" id="KW-0418">Kinase</keyword>
<dbReference type="Gene3D" id="3.90.650.10">
    <property type="entry name" value="PurM-like C-terminal domain"/>
    <property type="match status" value="1"/>
</dbReference>
<keyword evidence="6" id="KW-1185">Reference proteome</keyword>
<feature type="binding site" evidence="2">
    <location>
        <position position="16"/>
    </location>
    <ligand>
        <name>Mg(2+)</name>
        <dbReference type="ChEBI" id="CHEBI:18420"/>
        <label>3</label>
    </ligand>
</feature>
<dbReference type="InterPro" id="IPR036921">
    <property type="entry name" value="PurM-like_N_sf"/>
</dbReference>
<dbReference type="CDD" id="cd02194">
    <property type="entry name" value="ThiL"/>
    <property type="match status" value="1"/>
</dbReference>
<dbReference type="NCBIfam" id="TIGR01379">
    <property type="entry name" value="thiL"/>
    <property type="match status" value="1"/>
</dbReference>
<dbReference type="PANTHER" id="PTHR30270:SF0">
    <property type="entry name" value="THIAMINE-MONOPHOSPHATE KINASE"/>
    <property type="match status" value="1"/>
</dbReference>
<dbReference type="RefSeq" id="WP_275228054.1">
    <property type="nucleotide sequence ID" value="NZ_JARESE010000028.1"/>
</dbReference>
<feature type="binding site" evidence="2">
    <location>
        <position position="130"/>
    </location>
    <ligand>
        <name>ATP</name>
        <dbReference type="ChEBI" id="CHEBI:30616"/>
    </ligand>
</feature>
<feature type="binding site" evidence="2">
    <location>
        <position position="16"/>
    </location>
    <ligand>
        <name>Mg(2+)</name>
        <dbReference type="ChEBI" id="CHEBI:18420"/>
        <label>4</label>
    </ligand>
</feature>
<dbReference type="Pfam" id="PF02769">
    <property type="entry name" value="AIRS_C"/>
    <property type="match status" value="1"/>
</dbReference>
<keyword evidence="2" id="KW-0479">Metal-binding</keyword>
<evidence type="ECO:0000313" key="5">
    <source>
        <dbReference type="EMBL" id="MDE8651980.1"/>
    </source>
</evidence>
<dbReference type="HAMAP" id="MF_02128">
    <property type="entry name" value="TMP_kinase"/>
    <property type="match status" value="1"/>
</dbReference>
<feature type="binding site" evidence="2">
    <location>
        <position position="104"/>
    </location>
    <ligand>
        <name>Mg(2+)</name>
        <dbReference type="ChEBI" id="CHEBI:18420"/>
        <label>1</label>
    </ligand>
</feature>
<dbReference type="Pfam" id="PF00586">
    <property type="entry name" value="AIRS"/>
    <property type="match status" value="1"/>
</dbReference>
<proteinExistence type="inferred from homology"/>
<feature type="binding site" evidence="2">
    <location>
        <position position="32"/>
    </location>
    <ligand>
        <name>Mg(2+)</name>
        <dbReference type="ChEBI" id="CHEBI:18420"/>
        <label>2</label>
    </ligand>
</feature>
<dbReference type="GO" id="GO:0009030">
    <property type="term" value="F:thiamine-phosphate kinase activity"/>
    <property type="evidence" value="ECO:0007669"/>
    <property type="project" value="UniProtKB-EC"/>
</dbReference>
<comment type="similarity">
    <text evidence="2">Belongs to the thiamine-monophosphate kinase family.</text>
</comment>
<evidence type="ECO:0000256" key="2">
    <source>
        <dbReference type="HAMAP-Rule" id="MF_02128"/>
    </source>
</evidence>
<feature type="binding site" evidence="2">
    <location>
        <position position="32"/>
    </location>
    <ligand>
        <name>Mg(2+)</name>
        <dbReference type="ChEBI" id="CHEBI:18420"/>
        <label>1</label>
    </ligand>
</feature>
<dbReference type="InterPro" id="IPR006283">
    <property type="entry name" value="ThiL-like"/>
</dbReference>
<feature type="binding site" evidence="2">
    <location>
        <position position="60"/>
    </location>
    <ligand>
        <name>Mg(2+)</name>
        <dbReference type="ChEBI" id="CHEBI:18420"/>
        <label>4</label>
    </ligand>
</feature>
<feature type="domain" description="PurM-like C-terminal" evidence="4">
    <location>
        <begin position="135"/>
        <end position="245"/>
    </location>
</feature>
<comment type="catalytic activity">
    <reaction evidence="2">
        <text>thiamine phosphate + ATP = thiamine diphosphate + ADP</text>
        <dbReference type="Rhea" id="RHEA:15913"/>
        <dbReference type="ChEBI" id="CHEBI:30616"/>
        <dbReference type="ChEBI" id="CHEBI:37575"/>
        <dbReference type="ChEBI" id="CHEBI:58937"/>
        <dbReference type="ChEBI" id="CHEBI:456216"/>
        <dbReference type="EC" id="2.7.4.16"/>
    </reaction>
</comment>
<dbReference type="EC" id="2.7.4.16" evidence="2"/>
<keyword evidence="2" id="KW-0547">Nucleotide-binding</keyword>